<dbReference type="InterPro" id="IPR017508">
    <property type="entry name" value="HipA_N1"/>
</dbReference>
<reference evidence="6 7" key="1">
    <citation type="submission" date="2015-02" db="EMBL/GenBank/DDBJ databases">
        <title>Pseudomonas helleri sp. nov. and Pseudomonas weihenstephanensis sp. nov., isolated from raw cows milk.</title>
        <authorList>
            <person name="von Neubeck M."/>
            <person name="Huptas C."/>
            <person name="Wenning M."/>
            <person name="Scherer S."/>
        </authorList>
    </citation>
    <scope>NUCLEOTIDE SEQUENCE [LARGE SCALE GENOMIC DNA]</scope>
    <source>
        <strain evidence="6 7">DSM 17149</strain>
    </source>
</reference>
<evidence type="ECO:0000313" key="7">
    <source>
        <dbReference type="Proteomes" id="UP000051446"/>
    </source>
</evidence>
<dbReference type="Pfam" id="PF13657">
    <property type="entry name" value="Couple_hipA"/>
    <property type="match status" value="1"/>
</dbReference>
<organism evidence="6 7">
    <name type="scientific">Pseudomonas libanensis</name>
    <dbReference type="NCBI Taxonomy" id="75588"/>
    <lineage>
        <taxon>Bacteria</taxon>
        <taxon>Pseudomonadati</taxon>
        <taxon>Pseudomonadota</taxon>
        <taxon>Gammaproteobacteria</taxon>
        <taxon>Pseudomonadales</taxon>
        <taxon>Pseudomonadaceae</taxon>
        <taxon>Pseudomonas</taxon>
    </lineage>
</organism>
<dbReference type="GO" id="GO:0005829">
    <property type="term" value="C:cytosol"/>
    <property type="evidence" value="ECO:0007669"/>
    <property type="project" value="TreeGrafter"/>
</dbReference>
<keyword evidence="3" id="KW-0418">Kinase</keyword>
<evidence type="ECO:0000259" key="5">
    <source>
        <dbReference type="Pfam" id="PF13657"/>
    </source>
</evidence>
<name>A0A0R2YJN9_9PSED</name>
<protein>
    <submittedName>
        <fullName evidence="6">Toxin HipA</fullName>
    </submittedName>
</protein>
<evidence type="ECO:0000259" key="4">
    <source>
        <dbReference type="Pfam" id="PF07804"/>
    </source>
</evidence>
<dbReference type="AlphaFoldDB" id="A0A0R2YJN9"/>
<evidence type="ECO:0000313" key="6">
    <source>
        <dbReference type="EMBL" id="KRP47388.1"/>
    </source>
</evidence>
<proteinExistence type="inferred from homology"/>
<dbReference type="Gene3D" id="1.10.1070.20">
    <property type="match status" value="1"/>
</dbReference>
<feature type="domain" description="HipA-like C-terminal" evidence="4">
    <location>
        <begin position="173"/>
        <end position="406"/>
    </location>
</feature>
<comment type="caution">
    <text evidence="6">The sequence shown here is derived from an EMBL/GenBank/DDBJ whole genome shotgun (WGS) entry which is preliminary data.</text>
</comment>
<dbReference type="PANTHER" id="PTHR37419">
    <property type="entry name" value="SERINE/THREONINE-PROTEIN KINASE TOXIN HIPA"/>
    <property type="match status" value="1"/>
</dbReference>
<evidence type="ECO:0000256" key="2">
    <source>
        <dbReference type="ARBA" id="ARBA00022679"/>
    </source>
</evidence>
<dbReference type="InterPro" id="IPR052028">
    <property type="entry name" value="HipA_Ser/Thr_kinase"/>
</dbReference>
<dbReference type="PANTHER" id="PTHR37419:SF8">
    <property type="entry name" value="TOXIN YJJJ"/>
    <property type="match status" value="1"/>
</dbReference>
<dbReference type="GO" id="GO:0004674">
    <property type="term" value="F:protein serine/threonine kinase activity"/>
    <property type="evidence" value="ECO:0007669"/>
    <property type="project" value="TreeGrafter"/>
</dbReference>
<evidence type="ECO:0000256" key="1">
    <source>
        <dbReference type="ARBA" id="ARBA00010164"/>
    </source>
</evidence>
<feature type="domain" description="HipA N-terminal subdomain 1" evidence="5">
    <location>
        <begin position="5"/>
        <end position="116"/>
    </location>
</feature>
<dbReference type="EMBL" id="JYLH01000003">
    <property type="protein sequence ID" value="KRP47388.1"/>
    <property type="molecule type" value="Genomic_DNA"/>
</dbReference>
<dbReference type="InterPro" id="IPR012893">
    <property type="entry name" value="HipA-like_C"/>
</dbReference>
<accession>A0A0R2YJN9</accession>
<sequence length="435" mass="48561">MVIAQIYLWGLYVGALNWDETTQVGEFEFSPEFVSTGLEISPIHMPARAGYTYAFTNLNRETYKALPAIFADSLPDDFGNALINAWLAQQGRDKLSFTPVDRLLYQGNRGMGALEYRPAMNTEANEAETIEIAALTQLAGEVLSGRQSLEDRLTSNDPSVDDAALQRLIQVGTSAGGARAKAIIAINREGHIRSGQVPAPKGYSYWLLKFDVAKNTDVLADSQGFGRIEYAYYLMARQAGVVMTECRLLEEGGRAHFMTKRFDRTDDGDKIHTATLCALDHADYKKPGEYSYAEALNVFRALKLGRREAEQFFRRMVFNVIARNQDDHTKNISFLLDTDGTWYLSPAYDVTWSYMPGNFWVDSHQMSINGKRDNFVVDDLLSVGSQIKGLKAKQVIREVHEAVMQWPVIAAKVGVSSVMIDAIAKTHRLDLAPDS</sequence>
<dbReference type="PATRIC" id="fig|75588.4.peg.3621"/>
<keyword evidence="2" id="KW-0808">Transferase</keyword>
<comment type="similarity">
    <text evidence="1">Belongs to the HipA Ser/Thr kinase family.</text>
</comment>
<gene>
    <name evidence="6" type="ORF">TU73_06325</name>
</gene>
<dbReference type="Proteomes" id="UP000051446">
    <property type="component" value="Unassembled WGS sequence"/>
</dbReference>
<dbReference type="Pfam" id="PF07804">
    <property type="entry name" value="HipA_C"/>
    <property type="match status" value="1"/>
</dbReference>
<evidence type="ECO:0000256" key="3">
    <source>
        <dbReference type="ARBA" id="ARBA00022777"/>
    </source>
</evidence>